<reference evidence="2 3" key="1">
    <citation type="submission" date="2018-08" db="EMBL/GenBank/DDBJ databases">
        <title>A genome reference for cultivated species of the human gut microbiota.</title>
        <authorList>
            <person name="Zou Y."/>
            <person name="Xue W."/>
            <person name="Luo G."/>
        </authorList>
    </citation>
    <scope>NUCLEOTIDE SEQUENCE [LARGE SCALE GENOMIC DNA]</scope>
    <source>
        <strain evidence="2 3">AF19-13AC</strain>
    </source>
</reference>
<dbReference type="EMBL" id="QTJW01000005">
    <property type="protein sequence ID" value="RGD70895.1"/>
    <property type="molecule type" value="Genomic_DNA"/>
</dbReference>
<evidence type="ECO:0000313" key="3">
    <source>
        <dbReference type="Proteomes" id="UP000261023"/>
    </source>
</evidence>
<dbReference type="Proteomes" id="UP000261023">
    <property type="component" value="Unassembled WGS sequence"/>
</dbReference>
<protein>
    <submittedName>
        <fullName evidence="2">Uncharacterized protein</fullName>
    </submittedName>
</protein>
<keyword evidence="1" id="KW-0812">Transmembrane</keyword>
<keyword evidence="1" id="KW-0472">Membrane</keyword>
<feature type="transmembrane region" description="Helical" evidence="1">
    <location>
        <begin position="184"/>
        <end position="205"/>
    </location>
</feature>
<gene>
    <name evidence="2" type="ORF">DWX31_08215</name>
</gene>
<evidence type="ECO:0000256" key="1">
    <source>
        <dbReference type="SAM" id="Phobius"/>
    </source>
</evidence>
<keyword evidence="1" id="KW-1133">Transmembrane helix</keyword>
<name>A0A3E3DP50_9FIRM</name>
<dbReference type="AlphaFoldDB" id="A0A3E3DP50"/>
<proteinExistence type="predicted"/>
<accession>A0A3E3DP50</accession>
<organism evidence="2 3">
    <name type="scientific">Hungatella hathewayi</name>
    <dbReference type="NCBI Taxonomy" id="154046"/>
    <lineage>
        <taxon>Bacteria</taxon>
        <taxon>Bacillati</taxon>
        <taxon>Bacillota</taxon>
        <taxon>Clostridia</taxon>
        <taxon>Lachnospirales</taxon>
        <taxon>Lachnospiraceae</taxon>
        <taxon>Hungatella</taxon>
    </lineage>
</organism>
<comment type="caution">
    <text evidence="2">The sequence shown here is derived from an EMBL/GenBank/DDBJ whole genome shotgun (WGS) entry which is preliminary data.</text>
</comment>
<sequence length="211" mass="23837">MYDLTEDEYVSNSELYAVVAEIRDLLSGPLLASPSDAAYEMEDTEVFSLIADSDSYAVGNLPDRNVVVYDGVFGGQSCKLVFPLSLQASLWIDDSGYLFNVGSGNLVGRLFYTDQFDSSDYEYNLFTLRSVLTNTSSDIYRYGYPSYRTRYYRSSSSSSLANENIYGLYQVTDVTVYESDSFDYKMYCIMLVTIFLIGGVWLCLWKRSSSS</sequence>
<evidence type="ECO:0000313" key="2">
    <source>
        <dbReference type="EMBL" id="RGD70895.1"/>
    </source>
</evidence>